<name>A0A5B7DHK9_PORTR</name>
<dbReference type="EMBL" id="VSRR010000916">
    <property type="protein sequence ID" value="MPC20848.1"/>
    <property type="molecule type" value="Genomic_DNA"/>
</dbReference>
<protein>
    <submittedName>
        <fullName evidence="2">Uncharacterized protein</fullName>
    </submittedName>
</protein>
<gene>
    <name evidence="2" type="ORF">E2C01_013810</name>
</gene>
<keyword evidence="3" id="KW-1185">Reference proteome</keyword>
<dbReference type="Proteomes" id="UP000324222">
    <property type="component" value="Unassembled WGS sequence"/>
</dbReference>
<sequence length="71" mass="7622">MKAAMAPDSTSFVPHSGFSSTTTGSAAGVFSAPSSSTFESLLNFPLTLLMRRVRRDSLTSNFFSTNLELKN</sequence>
<dbReference type="AlphaFoldDB" id="A0A5B7DHK9"/>
<evidence type="ECO:0000313" key="3">
    <source>
        <dbReference type="Proteomes" id="UP000324222"/>
    </source>
</evidence>
<comment type="caution">
    <text evidence="2">The sequence shown here is derived from an EMBL/GenBank/DDBJ whole genome shotgun (WGS) entry which is preliminary data.</text>
</comment>
<evidence type="ECO:0000313" key="2">
    <source>
        <dbReference type="EMBL" id="MPC20848.1"/>
    </source>
</evidence>
<proteinExistence type="predicted"/>
<organism evidence="2 3">
    <name type="scientific">Portunus trituberculatus</name>
    <name type="common">Swimming crab</name>
    <name type="synonym">Neptunus trituberculatus</name>
    <dbReference type="NCBI Taxonomy" id="210409"/>
    <lineage>
        <taxon>Eukaryota</taxon>
        <taxon>Metazoa</taxon>
        <taxon>Ecdysozoa</taxon>
        <taxon>Arthropoda</taxon>
        <taxon>Crustacea</taxon>
        <taxon>Multicrustacea</taxon>
        <taxon>Malacostraca</taxon>
        <taxon>Eumalacostraca</taxon>
        <taxon>Eucarida</taxon>
        <taxon>Decapoda</taxon>
        <taxon>Pleocyemata</taxon>
        <taxon>Brachyura</taxon>
        <taxon>Eubrachyura</taxon>
        <taxon>Portunoidea</taxon>
        <taxon>Portunidae</taxon>
        <taxon>Portuninae</taxon>
        <taxon>Portunus</taxon>
    </lineage>
</organism>
<accession>A0A5B7DHK9</accession>
<reference evidence="2 3" key="1">
    <citation type="submission" date="2019-05" db="EMBL/GenBank/DDBJ databases">
        <title>Another draft genome of Portunus trituberculatus and its Hox gene families provides insights of decapod evolution.</title>
        <authorList>
            <person name="Jeong J.-H."/>
            <person name="Song I."/>
            <person name="Kim S."/>
            <person name="Choi T."/>
            <person name="Kim D."/>
            <person name="Ryu S."/>
            <person name="Kim W."/>
        </authorList>
    </citation>
    <scope>NUCLEOTIDE SEQUENCE [LARGE SCALE GENOMIC DNA]</scope>
    <source>
        <tissue evidence="2">Muscle</tissue>
    </source>
</reference>
<feature type="region of interest" description="Disordered" evidence="1">
    <location>
        <begin position="1"/>
        <end position="20"/>
    </location>
</feature>
<evidence type="ECO:0000256" key="1">
    <source>
        <dbReference type="SAM" id="MobiDB-lite"/>
    </source>
</evidence>